<dbReference type="SUPFAM" id="SSF48013">
    <property type="entry name" value="NusB-like"/>
    <property type="match status" value="1"/>
</dbReference>
<gene>
    <name evidence="16" type="ORF">FC40_GL000645</name>
</gene>
<keyword evidence="7 14" id="KW-0489">Methyltransferase</keyword>
<feature type="binding site" evidence="14">
    <location>
        <position position="314"/>
    </location>
    <ligand>
        <name>S-adenosyl-L-methionine</name>
        <dbReference type="ChEBI" id="CHEBI:59789"/>
    </ligand>
</feature>
<keyword evidence="10 14" id="KW-0694">RNA-binding</keyword>
<evidence type="ECO:0000256" key="4">
    <source>
        <dbReference type="ARBA" id="ARBA00012140"/>
    </source>
</evidence>
<evidence type="ECO:0000313" key="16">
    <source>
        <dbReference type="EMBL" id="KRM18860.1"/>
    </source>
</evidence>
<dbReference type="Pfam" id="PF01189">
    <property type="entry name" value="Methyltr_RsmB-F"/>
    <property type="match status" value="1"/>
</dbReference>
<dbReference type="NCBIfam" id="NF011494">
    <property type="entry name" value="PRK14902.1"/>
    <property type="match status" value="1"/>
</dbReference>
<dbReference type="PROSITE" id="PS01153">
    <property type="entry name" value="NOL1_NOP2_SUN"/>
    <property type="match status" value="1"/>
</dbReference>
<dbReference type="InterPro" id="IPR006027">
    <property type="entry name" value="NusB_RsmB_TIM44"/>
</dbReference>
<dbReference type="EC" id="2.1.1.176" evidence="4"/>
<keyword evidence="5" id="KW-0963">Cytoplasm</keyword>
<reference evidence="16 17" key="1">
    <citation type="journal article" date="2015" name="Genome Announc.">
        <title>Expanding the biotechnology potential of lactobacilli through comparative genomics of 213 strains and associated genera.</title>
        <authorList>
            <person name="Sun Z."/>
            <person name="Harris H.M."/>
            <person name="McCann A."/>
            <person name="Guo C."/>
            <person name="Argimon S."/>
            <person name="Zhang W."/>
            <person name="Yang X."/>
            <person name="Jeffery I.B."/>
            <person name="Cooney J.C."/>
            <person name="Kagawa T.F."/>
            <person name="Liu W."/>
            <person name="Song Y."/>
            <person name="Salvetti E."/>
            <person name="Wrobel A."/>
            <person name="Rasinkangas P."/>
            <person name="Parkhill J."/>
            <person name="Rea M.C."/>
            <person name="O'Sullivan O."/>
            <person name="Ritari J."/>
            <person name="Douillard F.P."/>
            <person name="Paul Ross R."/>
            <person name="Yang R."/>
            <person name="Briner A.E."/>
            <person name="Felis G.E."/>
            <person name="de Vos W.M."/>
            <person name="Barrangou R."/>
            <person name="Klaenhammer T.R."/>
            <person name="Caufield P.W."/>
            <person name="Cui Y."/>
            <person name="Zhang H."/>
            <person name="O'Toole P.W."/>
        </authorList>
    </citation>
    <scope>NUCLEOTIDE SEQUENCE [LARGE SCALE GENOMIC DNA]</scope>
    <source>
        <strain evidence="16 17">DSM 18933</strain>
    </source>
</reference>
<dbReference type="InterPro" id="IPR049560">
    <property type="entry name" value="MeTrfase_RsmB-F_NOP2_cat"/>
</dbReference>
<evidence type="ECO:0000256" key="14">
    <source>
        <dbReference type="PROSITE-ProRule" id="PRU01023"/>
    </source>
</evidence>
<dbReference type="Gene3D" id="3.30.70.1170">
    <property type="entry name" value="Sun protein, domain 3"/>
    <property type="match status" value="1"/>
</dbReference>
<dbReference type="STRING" id="1423755.FC40_GL000645"/>
<comment type="similarity">
    <text evidence="3 14">Belongs to the class I-like SAM-binding methyltransferase superfamily. RsmB/NOP family.</text>
</comment>
<accession>A0A0R1WX34</accession>
<evidence type="ECO:0000256" key="5">
    <source>
        <dbReference type="ARBA" id="ARBA00022490"/>
    </source>
</evidence>
<comment type="caution">
    <text evidence="16">The sequence shown here is derived from an EMBL/GenBank/DDBJ whole genome shotgun (WGS) entry which is preliminary data.</text>
</comment>
<evidence type="ECO:0000313" key="17">
    <source>
        <dbReference type="Proteomes" id="UP000051054"/>
    </source>
</evidence>
<feature type="binding site" evidence="14">
    <location>
        <position position="286"/>
    </location>
    <ligand>
        <name>S-adenosyl-L-methionine</name>
        <dbReference type="ChEBI" id="CHEBI:59789"/>
    </ligand>
</feature>
<dbReference type="InterPro" id="IPR029063">
    <property type="entry name" value="SAM-dependent_MTases_sf"/>
</dbReference>
<dbReference type="InterPro" id="IPR018314">
    <property type="entry name" value="RsmB/NOL1/NOP2-like_CS"/>
</dbReference>
<evidence type="ECO:0000259" key="15">
    <source>
        <dbReference type="PROSITE" id="PS51686"/>
    </source>
</evidence>
<dbReference type="GO" id="GO:0005737">
    <property type="term" value="C:cytoplasm"/>
    <property type="evidence" value="ECO:0007669"/>
    <property type="project" value="UniProtKB-SubCell"/>
</dbReference>
<evidence type="ECO:0000256" key="12">
    <source>
        <dbReference type="ARBA" id="ARBA00031088"/>
    </source>
</evidence>
<dbReference type="GO" id="GO:0003723">
    <property type="term" value="F:RNA binding"/>
    <property type="evidence" value="ECO:0007669"/>
    <property type="project" value="UniProtKB-UniRule"/>
</dbReference>
<feature type="binding site" evidence="14">
    <location>
        <position position="333"/>
    </location>
    <ligand>
        <name>S-adenosyl-L-methionine</name>
        <dbReference type="ChEBI" id="CHEBI:59789"/>
    </ligand>
</feature>
<comment type="function">
    <text evidence="1">Specifically methylates the cytosine at position 967 (m5C967) of 16S rRNA.</text>
</comment>
<dbReference type="AlphaFoldDB" id="A0A0R1WX34"/>
<dbReference type="FunFam" id="3.40.50.150:FF:000022">
    <property type="entry name" value="Ribosomal RNA small subunit methyltransferase B"/>
    <property type="match status" value="1"/>
</dbReference>
<dbReference type="Proteomes" id="UP000051054">
    <property type="component" value="Unassembled WGS sequence"/>
</dbReference>
<keyword evidence="6" id="KW-0698">rRNA processing</keyword>
<evidence type="ECO:0000256" key="10">
    <source>
        <dbReference type="ARBA" id="ARBA00022884"/>
    </source>
</evidence>
<comment type="subcellular location">
    <subcellularLocation>
        <location evidence="2">Cytoplasm</location>
    </subcellularLocation>
</comment>
<evidence type="ECO:0000256" key="1">
    <source>
        <dbReference type="ARBA" id="ARBA00002724"/>
    </source>
</evidence>
<dbReference type="GO" id="GO:0008649">
    <property type="term" value="F:rRNA methyltransferase activity"/>
    <property type="evidence" value="ECO:0007669"/>
    <property type="project" value="InterPro"/>
</dbReference>
<dbReference type="PANTHER" id="PTHR22807">
    <property type="entry name" value="NOP2 YEAST -RELATED NOL1/NOP2/FMU SUN DOMAIN-CONTAINING"/>
    <property type="match status" value="1"/>
</dbReference>
<dbReference type="Pfam" id="PF22458">
    <property type="entry name" value="RsmF-B_ferredox"/>
    <property type="match status" value="1"/>
</dbReference>
<dbReference type="RefSeq" id="WP_025021999.1">
    <property type="nucleotide sequence ID" value="NZ_AZGD01000090.1"/>
</dbReference>
<feature type="binding site" evidence="14">
    <location>
        <begin position="263"/>
        <end position="269"/>
    </location>
    <ligand>
        <name>S-adenosyl-L-methionine</name>
        <dbReference type="ChEBI" id="CHEBI:59789"/>
    </ligand>
</feature>
<evidence type="ECO:0000256" key="8">
    <source>
        <dbReference type="ARBA" id="ARBA00022679"/>
    </source>
</evidence>
<dbReference type="InterPro" id="IPR054728">
    <property type="entry name" value="RsmB-like_ferredoxin"/>
</dbReference>
<feature type="domain" description="SAM-dependent MTase RsmB/NOP-type" evidence="15">
    <location>
        <begin position="174"/>
        <end position="447"/>
    </location>
</feature>
<evidence type="ECO:0000256" key="2">
    <source>
        <dbReference type="ARBA" id="ARBA00004496"/>
    </source>
</evidence>
<keyword evidence="8 14" id="KW-0808">Transferase</keyword>
<dbReference type="eggNOG" id="COG0144">
    <property type="taxonomic scope" value="Bacteria"/>
</dbReference>
<dbReference type="CDD" id="cd02440">
    <property type="entry name" value="AdoMet_MTases"/>
    <property type="match status" value="1"/>
</dbReference>
<dbReference type="Pfam" id="PF01029">
    <property type="entry name" value="NusB"/>
    <property type="match status" value="1"/>
</dbReference>
<sequence length="448" mass="49997">MSNKLNKKTNNVRALAVQTLTKIEKQNSYSNLALNSVIESNNLSNRDAALLTNIVYGVIQHKLTLEYYLASFINLNKTDNWVKILLMTALYQELYLDKIPKRAIFNETIEVAKILGHAGIRKYVTGVLHAIDRQGLPEIPTDNLVKNLSLKSSTPTWLVDYLIKSVGEKKASSILSVINNVPNHSVRVNTQQIDIDKLSNQLIQEGYEVTQSNVSPVGLIMDGGFIPKSKAFKEGKLVIQDESAMLAVDSMNVQPNDTILDACAAPGGKTTQIADSLQDGEVYALDIHQHKVKLIAENASRQNVADRVKGIQLDARKVNDEFSAEYFDKILVDAPCSGLGLLRRKPEVKYDKNLNDSKNLHKIQVEILEKVAPTLKEGGVLTYSTCTIIDIENQQVVDEFLSKHPDFKQVKTKTMNKIKENRDELGLTIYPDDFNSDGFFIATLVKNN</sequence>
<keyword evidence="9 14" id="KW-0949">S-adenosyl-L-methionine</keyword>
<dbReference type="eggNOG" id="COG0781">
    <property type="taxonomic scope" value="Bacteria"/>
</dbReference>
<evidence type="ECO:0000256" key="6">
    <source>
        <dbReference type="ARBA" id="ARBA00022552"/>
    </source>
</evidence>
<dbReference type="InterPro" id="IPR035926">
    <property type="entry name" value="NusB-like_sf"/>
</dbReference>
<dbReference type="GO" id="GO:0006355">
    <property type="term" value="P:regulation of DNA-templated transcription"/>
    <property type="evidence" value="ECO:0007669"/>
    <property type="project" value="InterPro"/>
</dbReference>
<dbReference type="SUPFAM" id="SSF53335">
    <property type="entry name" value="S-adenosyl-L-methionine-dependent methyltransferases"/>
    <property type="match status" value="1"/>
</dbReference>
<protein>
    <recommendedName>
        <fullName evidence="4">16S rRNA (cytosine(967)-C(5))-methyltransferase</fullName>
        <ecNumber evidence="4">2.1.1.176</ecNumber>
    </recommendedName>
    <alternativeName>
        <fullName evidence="11">16S rRNA m5C967 methyltransferase</fullName>
    </alternativeName>
    <alternativeName>
        <fullName evidence="12">rRNA (cytosine-C(5)-)-methyltransferase RsmB</fullName>
    </alternativeName>
</protein>
<dbReference type="Gene3D" id="3.40.50.150">
    <property type="entry name" value="Vaccinia Virus protein VP39"/>
    <property type="match status" value="1"/>
</dbReference>
<keyword evidence="17" id="KW-1185">Reference proteome</keyword>
<name>A0A0R1WX34_9LACO</name>
<dbReference type="EMBL" id="AZGD01000090">
    <property type="protein sequence ID" value="KRM18860.1"/>
    <property type="molecule type" value="Genomic_DNA"/>
</dbReference>
<dbReference type="InterPro" id="IPR004573">
    <property type="entry name" value="rRNA_ssu_MeTfrase_B"/>
</dbReference>
<evidence type="ECO:0000256" key="13">
    <source>
        <dbReference type="ARBA" id="ARBA00047283"/>
    </source>
</evidence>
<proteinExistence type="inferred from homology"/>
<organism evidence="16 17">
    <name type="scientific">Ligilactobacillus hayakitensis DSM 18933 = JCM 14209</name>
    <dbReference type="NCBI Taxonomy" id="1423755"/>
    <lineage>
        <taxon>Bacteria</taxon>
        <taxon>Bacillati</taxon>
        <taxon>Bacillota</taxon>
        <taxon>Bacilli</taxon>
        <taxon>Lactobacillales</taxon>
        <taxon>Lactobacillaceae</taxon>
        <taxon>Ligilactobacillus</taxon>
    </lineage>
</organism>
<evidence type="ECO:0000256" key="9">
    <source>
        <dbReference type="ARBA" id="ARBA00022691"/>
    </source>
</evidence>
<dbReference type="PANTHER" id="PTHR22807:SF53">
    <property type="entry name" value="RIBOSOMAL RNA SMALL SUBUNIT METHYLTRANSFERASE B-RELATED"/>
    <property type="match status" value="1"/>
</dbReference>
<dbReference type="OrthoDB" id="9810297at2"/>
<dbReference type="InterPro" id="IPR023267">
    <property type="entry name" value="RCMT"/>
</dbReference>
<evidence type="ECO:0000256" key="7">
    <source>
        <dbReference type="ARBA" id="ARBA00022603"/>
    </source>
</evidence>
<dbReference type="InterPro" id="IPR001678">
    <property type="entry name" value="MeTrfase_RsmB-F_NOP2_dom"/>
</dbReference>
<dbReference type="PATRIC" id="fig|1423755.3.peg.699"/>
<evidence type="ECO:0000256" key="11">
    <source>
        <dbReference type="ARBA" id="ARBA00030399"/>
    </source>
</evidence>
<dbReference type="NCBIfam" id="TIGR00563">
    <property type="entry name" value="rsmB"/>
    <property type="match status" value="1"/>
</dbReference>
<dbReference type="FunFam" id="1.10.940.10:FF:000006">
    <property type="entry name" value="16S rRNA (Cytosine(967)-C(5))-methyltransferase RsmB"/>
    <property type="match status" value="1"/>
</dbReference>
<dbReference type="Gene3D" id="1.10.940.10">
    <property type="entry name" value="NusB-like"/>
    <property type="match status" value="1"/>
</dbReference>
<feature type="active site" description="Nucleophile" evidence="14">
    <location>
        <position position="386"/>
    </location>
</feature>
<comment type="catalytic activity">
    <reaction evidence="13">
        <text>cytidine(967) in 16S rRNA + S-adenosyl-L-methionine = 5-methylcytidine(967) in 16S rRNA + S-adenosyl-L-homocysteine + H(+)</text>
        <dbReference type="Rhea" id="RHEA:42748"/>
        <dbReference type="Rhea" id="RHEA-COMP:10219"/>
        <dbReference type="Rhea" id="RHEA-COMP:10220"/>
        <dbReference type="ChEBI" id="CHEBI:15378"/>
        <dbReference type="ChEBI" id="CHEBI:57856"/>
        <dbReference type="ChEBI" id="CHEBI:59789"/>
        <dbReference type="ChEBI" id="CHEBI:74483"/>
        <dbReference type="ChEBI" id="CHEBI:82748"/>
        <dbReference type="EC" id="2.1.1.176"/>
    </reaction>
</comment>
<dbReference type="PRINTS" id="PR02008">
    <property type="entry name" value="RCMTFAMILY"/>
</dbReference>
<evidence type="ECO:0000256" key="3">
    <source>
        <dbReference type="ARBA" id="ARBA00007494"/>
    </source>
</evidence>
<dbReference type="PROSITE" id="PS51686">
    <property type="entry name" value="SAM_MT_RSMB_NOP"/>
    <property type="match status" value="1"/>
</dbReference>